<protein>
    <submittedName>
        <fullName evidence="1">Uncharacterized protein</fullName>
    </submittedName>
</protein>
<evidence type="ECO:0000313" key="2">
    <source>
        <dbReference type="Proteomes" id="UP000002786"/>
    </source>
</evidence>
<accession>I4ZAC3</accession>
<sequence>MSQKREINRTIKAPNLSADKNIELNKIRNINAL</sequence>
<evidence type="ECO:0000313" key="1">
    <source>
        <dbReference type="EMBL" id="EIM33165.1"/>
    </source>
</evidence>
<dbReference type="AlphaFoldDB" id="I4ZAC3"/>
<name>I4ZAC3_9BACT</name>
<organism evidence="1 2">
    <name type="scientific">Prevotella bivia DSM 20514</name>
    <dbReference type="NCBI Taxonomy" id="868129"/>
    <lineage>
        <taxon>Bacteria</taxon>
        <taxon>Pseudomonadati</taxon>
        <taxon>Bacteroidota</taxon>
        <taxon>Bacteroidia</taxon>
        <taxon>Bacteroidales</taxon>
        <taxon>Prevotellaceae</taxon>
        <taxon>Prevotella</taxon>
    </lineage>
</organism>
<keyword evidence="2" id="KW-1185">Reference proteome</keyword>
<dbReference type="HOGENOM" id="CLU_3383227_0_0_10"/>
<dbReference type="EMBL" id="JH660660">
    <property type="protein sequence ID" value="EIM33165.1"/>
    <property type="molecule type" value="Genomic_DNA"/>
</dbReference>
<gene>
    <name evidence="1" type="ORF">PrebiDRAFT_1460</name>
</gene>
<reference evidence="1 2" key="1">
    <citation type="submission" date="2012-02" db="EMBL/GenBank/DDBJ databases">
        <title>Improved High-Quality Draft genome of Prevotella bivia DSM 20514.</title>
        <authorList>
            <consortium name="US DOE Joint Genome Institute (JGI-PGF)"/>
            <person name="Lucas S."/>
            <person name="Copeland A."/>
            <person name="Lapidus A."/>
            <person name="Bruce D."/>
            <person name="Goodwin L."/>
            <person name="Pitluck S."/>
            <person name="Peters L."/>
            <person name="Mikhailova N."/>
            <person name="Munk A.C.C."/>
            <person name="Kyrpides N."/>
            <person name="Mavromatis K."/>
            <person name="Detter J.C."/>
            <person name="Han C."/>
            <person name="Land M."/>
            <person name="Hauser L."/>
            <person name="Markowitz V."/>
            <person name="Cheng J.-F."/>
            <person name="Hugenholtz P."/>
            <person name="Woyke T."/>
            <person name="Wu D."/>
            <person name="Gronow S."/>
            <person name="Wellnitz S."/>
            <person name="Brambilla E."/>
            <person name="Klenk H.-P."/>
            <person name="Eisen J.A."/>
        </authorList>
    </citation>
    <scope>NUCLEOTIDE SEQUENCE [LARGE SCALE GENOMIC DNA]</scope>
    <source>
        <strain evidence="1 2">DSM 20514</strain>
    </source>
</reference>
<dbReference type="Proteomes" id="UP000002786">
    <property type="component" value="Unassembled WGS sequence"/>
</dbReference>
<proteinExistence type="predicted"/>